<proteinExistence type="predicted"/>
<dbReference type="GO" id="GO:0000139">
    <property type="term" value="C:Golgi membrane"/>
    <property type="evidence" value="ECO:0007669"/>
    <property type="project" value="InterPro"/>
</dbReference>
<keyword evidence="2" id="KW-0812">Transmembrane</keyword>
<dbReference type="GO" id="GO:0015165">
    <property type="term" value="F:pyrimidine nucleotide-sugar transmembrane transporter activity"/>
    <property type="evidence" value="ECO:0007669"/>
    <property type="project" value="InterPro"/>
</dbReference>
<dbReference type="EMBL" id="CAJNIZ010048284">
    <property type="protein sequence ID" value="CAE7785766.1"/>
    <property type="molecule type" value="Genomic_DNA"/>
</dbReference>
<evidence type="ECO:0000256" key="1">
    <source>
        <dbReference type="ARBA" id="ARBA00004141"/>
    </source>
</evidence>
<protein>
    <submittedName>
        <fullName evidence="5">Uncharacterized protein</fullName>
    </submittedName>
</protein>
<comment type="caution">
    <text evidence="5">The sequence shown here is derived from an EMBL/GenBank/DDBJ whole genome shotgun (WGS) entry which is preliminary data.</text>
</comment>
<keyword evidence="4" id="KW-0472">Membrane</keyword>
<name>A0A812YK06_SYMPI</name>
<organism evidence="5 6">
    <name type="scientific">Symbiodinium pilosum</name>
    <name type="common">Dinoflagellate</name>
    <dbReference type="NCBI Taxonomy" id="2952"/>
    <lineage>
        <taxon>Eukaryota</taxon>
        <taxon>Sar</taxon>
        <taxon>Alveolata</taxon>
        <taxon>Dinophyceae</taxon>
        <taxon>Suessiales</taxon>
        <taxon>Symbiodiniaceae</taxon>
        <taxon>Symbiodinium</taxon>
    </lineage>
</organism>
<evidence type="ECO:0000256" key="2">
    <source>
        <dbReference type="ARBA" id="ARBA00022692"/>
    </source>
</evidence>
<dbReference type="PANTHER" id="PTHR10231">
    <property type="entry name" value="NUCLEOTIDE-SUGAR TRANSMEMBRANE TRANSPORTER"/>
    <property type="match status" value="1"/>
</dbReference>
<evidence type="ECO:0000256" key="4">
    <source>
        <dbReference type="ARBA" id="ARBA00023136"/>
    </source>
</evidence>
<evidence type="ECO:0000313" key="6">
    <source>
        <dbReference type="Proteomes" id="UP000649617"/>
    </source>
</evidence>
<evidence type="ECO:0000313" key="5">
    <source>
        <dbReference type="EMBL" id="CAE7785766.1"/>
    </source>
</evidence>
<dbReference type="AlphaFoldDB" id="A0A812YK06"/>
<dbReference type="OrthoDB" id="408493at2759"/>
<dbReference type="InterPro" id="IPR007271">
    <property type="entry name" value="Nuc_sug_transpt"/>
</dbReference>
<gene>
    <name evidence="5" type="ORF">SPIL2461_LOCUS23418</name>
</gene>
<keyword evidence="3" id="KW-1133">Transmembrane helix</keyword>
<accession>A0A812YK06</accession>
<sequence length="99" mass="10872">MAAGVPSLTYLLQNLCIQAAYQKLDGLVFNILNQTKMLFTALFVYLILGRRQSPVPASLFIMANICHTSSFLGKSPYCLLGCSKGCGVISRRFSRSFGE</sequence>
<reference evidence="5" key="1">
    <citation type="submission" date="2021-02" db="EMBL/GenBank/DDBJ databases">
        <authorList>
            <person name="Dougan E. K."/>
            <person name="Rhodes N."/>
            <person name="Thang M."/>
            <person name="Chan C."/>
        </authorList>
    </citation>
    <scope>NUCLEOTIDE SEQUENCE</scope>
</reference>
<comment type="subcellular location">
    <subcellularLocation>
        <location evidence="1">Membrane</location>
        <topology evidence="1">Multi-pass membrane protein</topology>
    </subcellularLocation>
</comment>
<evidence type="ECO:0000256" key="3">
    <source>
        <dbReference type="ARBA" id="ARBA00022989"/>
    </source>
</evidence>
<keyword evidence="6" id="KW-1185">Reference proteome</keyword>
<dbReference type="Proteomes" id="UP000649617">
    <property type="component" value="Unassembled WGS sequence"/>
</dbReference>
<dbReference type="Pfam" id="PF04142">
    <property type="entry name" value="Nuc_sug_transp"/>
    <property type="match status" value="1"/>
</dbReference>